<accession>A0ABT8GSN3</accession>
<dbReference type="InterPro" id="IPR058930">
    <property type="entry name" value="YwzD"/>
</dbReference>
<gene>
    <name evidence="1" type="ORF">QYB95_12300</name>
</gene>
<protein>
    <submittedName>
        <fullName evidence="1">Uncharacterized protein</fullName>
    </submittedName>
</protein>
<dbReference type="EMBL" id="JAUHTQ010000008">
    <property type="protein sequence ID" value="MDN4494326.1"/>
    <property type="molecule type" value="Genomic_DNA"/>
</dbReference>
<reference evidence="1" key="1">
    <citation type="submission" date="2023-07" db="EMBL/GenBank/DDBJ databases">
        <title>Ureibacillus sp. isolated from freshwater well.</title>
        <authorList>
            <person name="Kirdat K."/>
            <person name="Bhatt A."/>
            <person name="Teware R."/>
            <person name="Bhavsar Y."/>
            <person name="Yadav A."/>
        </authorList>
    </citation>
    <scope>NUCLEOTIDE SEQUENCE</scope>
    <source>
        <strain evidence="1">BA0131</strain>
    </source>
</reference>
<evidence type="ECO:0000313" key="2">
    <source>
        <dbReference type="Proteomes" id="UP001172743"/>
    </source>
</evidence>
<sequence length="56" mass="6417">METMDIQEEFKQILEYAIQRGNENEQITVKELVSELATHLKPLVEKTNAKGLSATR</sequence>
<name>A0ABT8GSN3_9BACL</name>
<dbReference type="Pfam" id="PF26162">
    <property type="entry name" value="YwzD"/>
    <property type="match status" value="1"/>
</dbReference>
<dbReference type="RefSeq" id="WP_301138624.1">
    <property type="nucleotide sequence ID" value="NZ_JAUHTQ010000008.1"/>
</dbReference>
<proteinExistence type="predicted"/>
<evidence type="ECO:0000313" key="1">
    <source>
        <dbReference type="EMBL" id="MDN4494326.1"/>
    </source>
</evidence>
<dbReference type="Proteomes" id="UP001172743">
    <property type="component" value="Unassembled WGS sequence"/>
</dbReference>
<organism evidence="1 2">
    <name type="scientific">Ureibacillus aquaedulcis</name>
    <dbReference type="NCBI Taxonomy" id="3058421"/>
    <lineage>
        <taxon>Bacteria</taxon>
        <taxon>Bacillati</taxon>
        <taxon>Bacillota</taxon>
        <taxon>Bacilli</taxon>
        <taxon>Bacillales</taxon>
        <taxon>Caryophanaceae</taxon>
        <taxon>Ureibacillus</taxon>
    </lineage>
</organism>
<comment type="caution">
    <text evidence="1">The sequence shown here is derived from an EMBL/GenBank/DDBJ whole genome shotgun (WGS) entry which is preliminary data.</text>
</comment>
<keyword evidence="2" id="KW-1185">Reference proteome</keyword>